<dbReference type="OrthoDB" id="3515476at2759"/>
<dbReference type="EMBL" id="FJOG01000017">
    <property type="protein sequence ID" value="CZR60938.1"/>
    <property type="molecule type" value="Genomic_DNA"/>
</dbReference>
<sequence>MVIERQSVQVSNRTITCGSTFFGGCCQGTLDAMGYNDDCKVNLRNYLVKVTNNAYLGYNATVVATNVGGSTFGPQTRYSCITALNATQTSVDAYYALCCKSTPSRGRHS</sequence>
<proteinExistence type="predicted"/>
<keyword evidence="2" id="KW-1185">Reference proteome</keyword>
<organism evidence="1 2">
    <name type="scientific">Phialocephala subalpina</name>
    <dbReference type="NCBI Taxonomy" id="576137"/>
    <lineage>
        <taxon>Eukaryota</taxon>
        <taxon>Fungi</taxon>
        <taxon>Dikarya</taxon>
        <taxon>Ascomycota</taxon>
        <taxon>Pezizomycotina</taxon>
        <taxon>Leotiomycetes</taxon>
        <taxon>Helotiales</taxon>
        <taxon>Mollisiaceae</taxon>
        <taxon>Phialocephala</taxon>
        <taxon>Phialocephala fortinii species complex</taxon>
    </lineage>
</organism>
<dbReference type="PROSITE" id="PS51257">
    <property type="entry name" value="PROKAR_LIPOPROTEIN"/>
    <property type="match status" value="1"/>
</dbReference>
<dbReference type="Proteomes" id="UP000184330">
    <property type="component" value="Unassembled WGS sequence"/>
</dbReference>
<evidence type="ECO:0000313" key="1">
    <source>
        <dbReference type="EMBL" id="CZR60938.1"/>
    </source>
</evidence>
<reference evidence="1 2" key="1">
    <citation type="submission" date="2016-03" db="EMBL/GenBank/DDBJ databases">
        <authorList>
            <person name="Ploux O."/>
        </authorList>
    </citation>
    <scope>NUCLEOTIDE SEQUENCE [LARGE SCALE GENOMIC DNA]</scope>
    <source>
        <strain evidence="1 2">UAMH 11012</strain>
    </source>
</reference>
<protein>
    <submittedName>
        <fullName evidence="1">Uncharacterized protein</fullName>
    </submittedName>
</protein>
<evidence type="ECO:0000313" key="2">
    <source>
        <dbReference type="Proteomes" id="UP000184330"/>
    </source>
</evidence>
<accession>A0A1L7X7D7</accession>
<dbReference type="AlphaFoldDB" id="A0A1L7X7D7"/>
<gene>
    <name evidence="1" type="ORF">PAC_10834</name>
</gene>
<name>A0A1L7X7D7_9HELO</name>